<dbReference type="AlphaFoldDB" id="E4N5A2"/>
<feature type="region of interest" description="Disordered" evidence="1">
    <location>
        <begin position="80"/>
        <end position="127"/>
    </location>
</feature>
<evidence type="ECO:0000256" key="1">
    <source>
        <dbReference type="SAM" id="MobiDB-lite"/>
    </source>
</evidence>
<organism evidence="2 3">
    <name type="scientific">Kitasatospora setae (strain ATCC 33774 / DSM 43861 / JCM 3304 / KCC A-0304 / NBRC 14216 / KM-6054)</name>
    <name type="common">Streptomyces setae</name>
    <dbReference type="NCBI Taxonomy" id="452652"/>
    <lineage>
        <taxon>Bacteria</taxon>
        <taxon>Bacillati</taxon>
        <taxon>Actinomycetota</taxon>
        <taxon>Actinomycetes</taxon>
        <taxon>Kitasatosporales</taxon>
        <taxon>Streptomycetaceae</taxon>
        <taxon>Kitasatospora</taxon>
    </lineage>
</organism>
<dbReference type="EMBL" id="AP010968">
    <property type="protein sequence ID" value="BAJ26383.1"/>
    <property type="molecule type" value="Genomic_DNA"/>
</dbReference>
<sequence>MGRLDEAVTHGAGALALCRALATAIGGVDPTGPMSCPHAEIQALTGRLLAQDAADPAGLAEPRLTMYGLYAVLGLHTLQEEESHLSPADTAPRPPDRPPGGPGGPAVGGGARQSPGKGSGPSRIDLGEQCPNALGVVEGVFGIFGAMLDPARLLPPQGSRPSPAPTVALAAVGTAPARESGLADCQVRSAKVSIGLSTPCSTCPHRGIEAPAAARCRSRGEAVGMVPG</sequence>
<dbReference type="Proteomes" id="UP000007076">
    <property type="component" value="Chromosome"/>
</dbReference>
<dbReference type="KEGG" id="ksk:KSE_05370"/>
<gene>
    <name evidence="2" type="ordered locus">KSE_05370</name>
</gene>
<dbReference type="STRING" id="452652.KSE_05370"/>
<keyword evidence="3" id="KW-1185">Reference proteome</keyword>
<protein>
    <submittedName>
        <fullName evidence="2">Uncharacterized protein</fullName>
    </submittedName>
</protein>
<proteinExistence type="predicted"/>
<evidence type="ECO:0000313" key="3">
    <source>
        <dbReference type="Proteomes" id="UP000007076"/>
    </source>
</evidence>
<reference evidence="2 3" key="1">
    <citation type="journal article" date="2010" name="DNA Res.">
        <title>Genome sequence of Kitasatospora setae NBRC 14216T: an evolutionary snapshot of the family Streptomycetaceae.</title>
        <authorList>
            <person name="Ichikawa N."/>
            <person name="Oguchi A."/>
            <person name="Ikeda H."/>
            <person name="Ishikawa J."/>
            <person name="Kitani S."/>
            <person name="Watanabe Y."/>
            <person name="Nakamura S."/>
            <person name="Katano Y."/>
            <person name="Kishi E."/>
            <person name="Sasagawa M."/>
            <person name="Ankai A."/>
            <person name="Fukui S."/>
            <person name="Hashimoto Y."/>
            <person name="Kamata S."/>
            <person name="Otoguro M."/>
            <person name="Tanikawa S."/>
            <person name="Nihira T."/>
            <person name="Horinouchi S."/>
            <person name="Ohnishi Y."/>
            <person name="Hayakawa M."/>
            <person name="Kuzuyama T."/>
            <person name="Arisawa A."/>
            <person name="Nomoto F."/>
            <person name="Miura H."/>
            <person name="Takahashi Y."/>
            <person name="Fujita N."/>
        </authorList>
    </citation>
    <scope>NUCLEOTIDE SEQUENCE [LARGE SCALE GENOMIC DNA]</scope>
    <source>
        <strain evidence="3">ATCC 33774 / DSM 43861 / JCM 3304 / KCC A-0304 / NBRC 14216 / KM-6054</strain>
    </source>
</reference>
<accession>E4N5A2</accession>
<evidence type="ECO:0000313" key="2">
    <source>
        <dbReference type="EMBL" id="BAJ26383.1"/>
    </source>
</evidence>
<name>E4N5A2_KITSK</name>
<dbReference type="HOGENOM" id="CLU_1213530_0_0_11"/>